<feature type="coiled-coil region" evidence="1">
    <location>
        <begin position="11"/>
        <end position="38"/>
    </location>
</feature>
<keyword evidence="1" id="KW-0175">Coiled coil</keyword>
<sequence>MDLSTEIGIFIRTEGLLIKEAKEKKKETERNVAEAKAKEAYRKPPMLIANEHGKQIADQSGIRELITQAQAGLFQYYQAVQIGEVWSKYGSRYDFETNRDRSEENYRLDKIYGKDHRRLFGPYLKNHSVPSTDWNERQSYFIRLGWREGVNPNLDLQDSGYNYVEVQCNPWFDSYWGSDTLTVKSMKGHKVFKNDEWQDREELKKAILEAVKNPLYESFSIPKSPVPSMSETYRRMQLGEHG</sequence>
<evidence type="ECO:0000256" key="1">
    <source>
        <dbReference type="SAM" id="Coils"/>
    </source>
</evidence>
<dbReference type="Proteomes" id="UP000034753">
    <property type="component" value="Unassembled WGS sequence"/>
</dbReference>
<evidence type="ECO:0000313" key="3">
    <source>
        <dbReference type="Proteomes" id="UP000034753"/>
    </source>
</evidence>
<protein>
    <submittedName>
        <fullName evidence="2">Uncharacterized protein</fullName>
    </submittedName>
</protein>
<proteinExistence type="predicted"/>
<gene>
    <name evidence="2" type="ORF">UU67_C0012G0005</name>
</gene>
<dbReference type="AlphaFoldDB" id="A0A0G0YW74"/>
<comment type="caution">
    <text evidence="2">The sequence shown here is derived from an EMBL/GenBank/DDBJ whole genome shotgun (WGS) entry which is preliminary data.</text>
</comment>
<organism evidence="2 3">
    <name type="scientific">Candidatus Daviesbacteria bacterium GW2011_GWB1_41_5</name>
    <dbReference type="NCBI Taxonomy" id="1618429"/>
    <lineage>
        <taxon>Bacteria</taxon>
        <taxon>Candidatus Daviesiibacteriota</taxon>
    </lineage>
</organism>
<accession>A0A0G0YW74</accession>
<name>A0A0G0YW74_9BACT</name>
<reference evidence="2 3" key="1">
    <citation type="journal article" date="2015" name="Nature">
        <title>rRNA introns, odd ribosomes, and small enigmatic genomes across a large radiation of phyla.</title>
        <authorList>
            <person name="Brown C.T."/>
            <person name="Hug L.A."/>
            <person name="Thomas B.C."/>
            <person name="Sharon I."/>
            <person name="Castelle C.J."/>
            <person name="Singh A."/>
            <person name="Wilkins M.J."/>
            <person name="Williams K.H."/>
            <person name="Banfield J.F."/>
        </authorList>
    </citation>
    <scope>NUCLEOTIDE SEQUENCE [LARGE SCALE GENOMIC DNA]</scope>
</reference>
<evidence type="ECO:0000313" key="2">
    <source>
        <dbReference type="EMBL" id="KKS13931.1"/>
    </source>
</evidence>
<dbReference type="EMBL" id="LCBN01000012">
    <property type="protein sequence ID" value="KKS13931.1"/>
    <property type="molecule type" value="Genomic_DNA"/>
</dbReference>